<name>A0A403T818_SALER</name>
<dbReference type="InterPro" id="IPR020357">
    <property type="entry name" value="Tscrpt_reg_CaiF/GrlA"/>
</dbReference>
<gene>
    <name evidence="1" type="ORF">D9O31_26545</name>
</gene>
<dbReference type="EMBL" id="RWAH01000057">
    <property type="protein sequence ID" value="MMS79949.1"/>
    <property type="molecule type" value="Genomic_DNA"/>
</dbReference>
<dbReference type="Pfam" id="PF07180">
    <property type="entry name" value="CaiF_GrlA"/>
    <property type="match status" value="1"/>
</dbReference>
<comment type="caution">
    <text evidence="1">The sequence shown here is derived from an EMBL/GenBank/DDBJ whole genome shotgun (WGS) entry which is preliminary data.</text>
</comment>
<dbReference type="Gene3D" id="1.10.10.10">
    <property type="entry name" value="Winged helix-like DNA-binding domain superfamily/Winged helix DNA-binding domain"/>
    <property type="match status" value="1"/>
</dbReference>
<accession>A0A403T818</accession>
<proteinExistence type="predicted"/>
<organism evidence="1">
    <name type="scientific">Salmonella enterica</name>
    <name type="common">Salmonella choleraesuis</name>
    <dbReference type="NCBI Taxonomy" id="28901"/>
    <lineage>
        <taxon>Bacteria</taxon>
        <taxon>Pseudomonadati</taxon>
        <taxon>Pseudomonadota</taxon>
        <taxon>Gammaproteobacteria</taxon>
        <taxon>Enterobacterales</taxon>
        <taxon>Enterobacteriaceae</taxon>
        <taxon>Salmonella</taxon>
    </lineage>
</organism>
<evidence type="ECO:0000313" key="1">
    <source>
        <dbReference type="EMBL" id="MMS79949.1"/>
    </source>
</evidence>
<sequence>MKKDDKKHYPSQKNHDICLIPESVSQYIGEPLHIIVAYWCIQQQGWVQRNQISEAFRITERRASYLMTYIRNKSRRVVCEYRASVLFNKVSRYEIYITCVTERPSSGKVPTNNKSHRCRGSDADTAWLNVVWNKLCRGRIEKDDEQ</sequence>
<dbReference type="InterPro" id="IPR036388">
    <property type="entry name" value="WH-like_DNA-bd_sf"/>
</dbReference>
<dbReference type="GO" id="GO:0006351">
    <property type="term" value="P:DNA-templated transcription"/>
    <property type="evidence" value="ECO:0007669"/>
    <property type="project" value="InterPro"/>
</dbReference>
<dbReference type="AlphaFoldDB" id="A0A403T818"/>
<reference evidence="1" key="1">
    <citation type="submission" date="2018-10" db="EMBL/GenBank/DDBJ databases">
        <authorList>
            <consortium name="PulseNet: The National Subtyping Network for Foodborne Disease Surveillance"/>
            <person name="Tarr C.L."/>
            <person name="Trees E."/>
            <person name="Katz L.S."/>
            <person name="Carleton-Romer H.A."/>
            <person name="Stroika S."/>
            <person name="Kucerova Z."/>
            <person name="Roache K.F."/>
            <person name="Sabol A.L."/>
            <person name="Besser J."/>
            <person name="Gerner-Smidt P."/>
        </authorList>
    </citation>
    <scope>NUCLEOTIDE SEQUENCE [LARGE SCALE GENOMIC DNA]</scope>
    <source>
        <strain evidence="1">PNUSAS052121</strain>
    </source>
</reference>
<dbReference type="Proteomes" id="UP000839526">
    <property type="component" value="Unassembled WGS sequence"/>
</dbReference>
<protein>
    <submittedName>
        <fullName evidence="1">CaiF/GrlA family transcriptional regulator</fullName>
    </submittedName>
</protein>